<evidence type="ECO:0000256" key="4">
    <source>
        <dbReference type="ARBA" id="ARBA00022692"/>
    </source>
</evidence>
<dbReference type="InterPro" id="IPR039426">
    <property type="entry name" value="TonB-dep_rcpt-like"/>
</dbReference>
<evidence type="ECO:0000256" key="9">
    <source>
        <dbReference type="RuleBase" id="RU003357"/>
    </source>
</evidence>
<dbReference type="Pfam" id="PF00593">
    <property type="entry name" value="TonB_dep_Rec_b-barrel"/>
    <property type="match status" value="1"/>
</dbReference>
<evidence type="ECO:0000256" key="6">
    <source>
        <dbReference type="ARBA" id="ARBA00023136"/>
    </source>
</evidence>
<dbReference type="GO" id="GO:0009279">
    <property type="term" value="C:cell outer membrane"/>
    <property type="evidence" value="ECO:0007669"/>
    <property type="project" value="UniProtKB-SubCell"/>
</dbReference>
<keyword evidence="2 8" id="KW-0813">Transport</keyword>
<keyword evidence="14" id="KW-0675">Receptor</keyword>
<feature type="region of interest" description="Disordered" evidence="10">
    <location>
        <begin position="161"/>
        <end position="180"/>
    </location>
</feature>
<keyword evidence="5 9" id="KW-0798">TonB box</keyword>
<feature type="compositionally biased region" description="Gly residues" evidence="10">
    <location>
        <begin position="161"/>
        <end position="173"/>
    </location>
</feature>
<dbReference type="PROSITE" id="PS52016">
    <property type="entry name" value="TONB_DEPENDENT_REC_3"/>
    <property type="match status" value="1"/>
</dbReference>
<evidence type="ECO:0000256" key="2">
    <source>
        <dbReference type="ARBA" id="ARBA00022448"/>
    </source>
</evidence>
<keyword evidence="7 8" id="KW-0998">Cell outer membrane</keyword>
<comment type="subcellular location">
    <subcellularLocation>
        <location evidence="1 8">Cell outer membrane</location>
        <topology evidence="1 8">Multi-pass membrane protein</topology>
    </subcellularLocation>
</comment>
<dbReference type="PANTHER" id="PTHR47234:SF3">
    <property type="entry name" value="SECRETIN_TONB SHORT N-TERMINAL DOMAIN-CONTAINING PROTEIN"/>
    <property type="match status" value="1"/>
</dbReference>
<keyword evidence="11" id="KW-0732">Signal</keyword>
<protein>
    <submittedName>
        <fullName evidence="14">TonB-dependent receptor</fullName>
    </submittedName>
</protein>
<evidence type="ECO:0000256" key="5">
    <source>
        <dbReference type="ARBA" id="ARBA00023077"/>
    </source>
</evidence>
<dbReference type="AlphaFoldDB" id="A0A031K5V4"/>
<dbReference type="InterPro" id="IPR000531">
    <property type="entry name" value="Beta-barrel_TonB"/>
</dbReference>
<dbReference type="Gene3D" id="2.40.170.20">
    <property type="entry name" value="TonB-dependent receptor, beta-barrel domain"/>
    <property type="match status" value="1"/>
</dbReference>
<dbReference type="Proteomes" id="UP000024329">
    <property type="component" value="Unassembled WGS sequence"/>
</dbReference>
<evidence type="ECO:0000256" key="11">
    <source>
        <dbReference type="SAM" id="SignalP"/>
    </source>
</evidence>
<reference evidence="14 15" key="1">
    <citation type="submission" date="2014-03" db="EMBL/GenBank/DDBJ databases">
        <title>Whole genome sequence of Novosphingobium resinovorum KF1.</title>
        <authorList>
            <person name="Gan H.M."/>
            <person name="Gan H.Y."/>
            <person name="Chew T.H."/>
            <person name="Savka M.A."/>
        </authorList>
    </citation>
    <scope>NUCLEOTIDE SEQUENCE [LARGE SCALE GENOMIC DNA]</scope>
    <source>
        <strain evidence="14 15">KF1</strain>
    </source>
</reference>
<dbReference type="InterPro" id="IPR012910">
    <property type="entry name" value="Plug_dom"/>
</dbReference>
<dbReference type="InterPro" id="IPR037066">
    <property type="entry name" value="Plug_dom_sf"/>
</dbReference>
<evidence type="ECO:0000259" key="13">
    <source>
        <dbReference type="Pfam" id="PF07715"/>
    </source>
</evidence>
<evidence type="ECO:0000256" key="1">
    <source>
        <dbReference type="ARBA" id="ARBA00004571"/>
    </source>
</evidence>
<keyword evidence="6 8" id="KW-0472">Membrane</keyword>
<evidence type="ECO:0000256" key="3">
    <source>
        <dbReference type="ARBA" id="ARBA00022452"/>
    </source>
</evidence>
<evidence type="ECO:0000313" key="15">
    <source>
        <dbReference type="Proteomes" id="UP000024329"/>
    </source>
</evidence>
<gene>
    <name evidence="14" type="ORF">BV97_01180</name>
</gene>
<dbReference type="PANTHER" id="PTHR47234">
    <property type="match status" value="1"/>
</dbReference>
<evidence type="ECO:0000256" key="10">
    <source>
        <dbReference type="SAM" id="MobiDB-lite"/>
    </source>
</evidence>
<feature type="chain" id="PRO_5001557141" evidence="11">
    <location>
        <begin position="26"/>
        <end position="844"/>
    </location>
</feature>
<name>A0A031K5V4_9SPHN</name>
<dbReference type="Pfam" id="PF07715">
    <property type="entry name" value="Plug"/>
    <property type="match status" value="1"/>
</dbReference>
<feature type="domain" description="TonB-dependent receptor plug" evidence="13">
    <location>
        <begin position="130"/>
        <end position="248"/>
    </location>
</feature>
<evidence type="ECO:0000256" key="7">
    <source>
        <dbReference type="ARBA" id="ARBA00023237"/>
    </source>
</evidence>
<evidence type="ECO:0000256" key="8">
    <source>
        <dbReference type="PROSITE-ProRule" id="PRU01360"/>
    </source>
</evidence>
<dbReference type="EMBL" id="JFYZ01000002">
    <property type="protein sequence ID" value="EZP83987.1"/>
    <property type="molecule type" value="Genomic_DNA"/>
</dbReference>
<dbReference type="SUPFAM" id="SSF56935">
    <property type="entry name" value="Porins"/>
    <property type="match status" value="1"/>
</dbReference>
<organism evidence="14 15">
    <name type="scientific">Novosphingobium resinovorum</name>
    <dbReference type="NCBI Taxonomy" id="158500"/>
    <lineage>
        <taxon>Bacteria</taxon>
        <taxon>Pseudomonadati</taxon>
        <taxon>Pseudomonadota</taxon>
        <taxon>Alphaproteobacteria</taxon>
        <taxon>Sphingomonadales</taxon>
        <taxon>Sphingomonadaceae</taxon>
        <taxon>Novosphingobium</taxon>
    </lineage>
</organism>
<dbReference type="PATRIC" id="fig|158500.4.peg.1213"/>
<comment type="caution">
    <text evidence="14">The sequence shown here is derived from an EMBL/GenBank/DDBJ whole genome shotgun (WGS) entry which is preliminary data.</text>
</comment>
<sequence>MENSRLLIALLGSAAALVAPAEAFAQTGGRYAFDLKAQDLGDALRQVAARAGLELYASAADIEGVDAPPLKATVTAREAITTLLRGTSLTAEFDRGSVIIRGRASGQAAEAEAAAEPIIVTGSRISGAPSPAPVVRITAEDIRNSGQADLGEVARSLPQNFGGGQNPGIGSGQGTQNSNVNVNGASTFNLRGIGPNATLTLLNGNRFAYSGTQSVIDVSAIPTAAVERVEIVADGASAIYGADAVAGVVNILLRKDYEGVTTSARLAGSTGGGNFQQQYNVLGGAKWSSGGFLATYDYFDNSAILARHRSYTASSNPASTLYPELKRHSILLSGHQQFTAGVSLKTDLLYKRGDMRSERGLLVDRPVTARGLVVDNEFKTFGIAPTLQAELGGGWSARLTGFYGTDDTYGVTQNYTNGVAAQSIRIFDNRSISVEAGVEGPLFALPGGDVRLAAGGGWRSNRLAALIAGRDFTATRKNRFAYGELLVPLASPEQGLSLAHRASITAALRWEDYTDAGSIVTPKLGFVYAPAPEFSVGVSWGRSFKMPTLNQQYSGYTPVLLPVTGYGTLFPPGSTYLYVGGPNPEVGPERSENITLSATFQPSPRLQIVSSLFRIDYRDRVAPPFGSPLGLLTNPLYTSLVTFNPSAALLDAVIAGAADPLGNATSGPYDPAKVIALLDGRDRNIASQRYEGADLSLRYRAPVGAGRDVTLTANATWLDSRQRLLPGLPVTDLAGTIFNPPHFRARGGATFGDDRFTLASFVSFTGGVTDRRRPIPIKVGSMATIDLSARVKLGRLADVSLNALNILNAKPDVTAVASPSDTPYDSTNYSAVGRFFALTISRDW</sequence>
<feature type="domain" description="TonB-dependent receptor-like beta-barrel" evidence="12">
    <location>
        <begin position="375"/>
        <end position="806"/>
    </location>
</feature>
<dbReference type="Gene3D" id="2.170.130.10">
    <property type="entry name" value="TonB-dependent receptor, plug domain"/>
    <property type="match status" value="1"/>
</dbReference>
<keyword evidence="4 8" id="KW-0812">Transmembrane</keyword>
<dbReference type="InterPro" id="IPR036942">
    <property type="entry name" value="Beta-barrel_TonB_sf"/>
</dbReference>
<dbReference type="Gene3D" id="3.55.50.30">
    <property type="match status" value="1"/>
</dbReference>
<feature type="signal peptide" evidence="11">
    <location>
        <begin position="1"/>
        <end position="25"/>
    </location>
</feature>
<evidence type="ECO:0000313" key="14">
    <source>
        <dbReference type="EMBL" id="EZP83987.1"/>
    </source>
</evidence>
<comment type="similarity">
    <text evidence="8 9">Belongs to the TonB-dependent receptor family.</text>
</comment>
<evidence type="ECO:0000259" key="12">
    <source>
        <dbReference type="Pfam" id="PF00593"/>
    </source>
</evidence>
<keyword evidence="3 8" id="KW-1134">Transmembrane beta strand</keyword>
<proteinExistence type="inferred from homology"/>
<dbReference type="eggNOG" id="COG4771">
    <property type="taxonomic scope" value="Bacteria"/>
</dbReference>
<accession>A0A031K5V4</accession>